<dbReference type="EMBL" id="CADCWG010000236">
    <property type="protein sequence ID" value="CAA9569622.1"/>
    <property type="molecule type" value="Genomic_DNA"/>
</dbReference>
<feature type="compositionally biased region" description="Basic and acidic residues" evidence="1">
    <location>
        <begin position="8"/>
        <end position="21"/>
    </location>
</feature>
<reference evidence="2" key="1">
    <citation type="submission" date="2020-02" db="EMBL/GenBank/DDBJ databases">
        <authorList>
            <person name="Meier V. D."/>
        </authorList>
    </citation>
    <scope>NUCLEOTIDE SEQUENCE</scope>
    <source>
        <strain evidence="2">AVDCRST_MAG49</strain>
    </source>
</reference>
<protein>
    <submittedName>
        <fullName evidence="2">Uncharacterized protein</fullName>
    </submittedName>
</protein>
<name>A0A6J4V5F7_9BACT</name>
<gene>
    <name evidence="2" type="ORF">AVDCRST_MAG49-3463</name>
</gene>
<feature type="region of interest" description="Disordered" evidence="1">
    <location>
        <begin position="1"/>
        <end position="40"/>
    </location>
</feature>
<evidence type="ECO:0000313" key="2">
    <source>
        <dbReference type="EMBL" id="CAA9569622.1"/>
    </source>
</evidence>
<evidence type="ECO:0000256" key="1">
    <source>
        <dbReference type="SAM" id="MobiDB-lite"/>
    </source>
</evidence>
<sequence>MPAATHVPESRGGTDGEDAGRGSRRRFPALAGPADPQATG</sequence>
<proteinExistence type="predicted"/>
<accession>A0A6J4V5F7</accession>
<organism evidence="2">
    <name type="scientific">uncultured Thermomicrobiales bacterium</name>
    <dbReference type="NCBI Taxonomy" id="1645740"/>
    <lineage>
        <taxon>Bacteria</taxon>
        <taxon>Pseudomonadati</taxon>
        <taxon>Thermomicrobiota</taxon>
        <taxon>Thermomicrobia</taxon>
        <taxon>Thermomicrobiales</taxon>
        <taxon>environmental samples</taxon>
    </lineage>
</organism>
<dbReference type="AlphaFoldDB" id="A0A6J4V5F7"/>